<dbReference type="EMBL" id="MCOG01000635">
    <property type="protein sequence ID" value="ORX95984.1"/>
    <property type="molecule type" value="Genomic_DNA"/>
</dbReference>
<feature type="domain" description="LysM" evidence="4">
    <location>
        <begin position="26"/>
        <end position="70"/>
    </location>
</feature>
<dbReference type="InterPro" id="IPR018392">
    <property type="entry name" value="LysM"/>
</dbReference>
<evidence type="ECO:0000313" key="6">
    <source>
        <dbReference type="Proteomes" id="UP000193920"/>
    </source>
</evidence>
<dbReference type="Gene3D" id="3.10.350.10">
    <property type="entry name" value="LysM domain"/>
    <property type="match status" value="1"/>
</dbReference>
<name>A0A1Y1YEG9_9FUNG</name>
<dbReference type="SUPFAM" id="SSF48619">
    <property type="entry name" value="Phospholipase A2, PLA2"/>
    <property type="match status" value="1"/>
</dbReference>
<dbReference type="GO" id="GO:0008061">
    <property type="term" value="F:chitin binding"/>
    <property type="evidence" value="ECO:0007669"/>
    <property type="project" value="UniProtKB-KW"/>
</dbReference>
<dbReference type="PANTHER" id="PTHR34997:SF1">
    <property type="entry name" value="PEPTIDOGLYCAN-BINDING LYSIN DOMAIN"/>
    <property type="match status" value="1"/>
</dbReference>
<evidence type="ECO:0000256" key="1">
    <source>
        <dbReference type="ARBA" id="ARBA00022669"/>
    </source>
</evidence>
<organism evidence="5 6">
    <name type="scientific">Neocallimastix californiae</name>
    <dbReference type="NCBI Taxonomy" id="1754190"/>
    <lineage>
        <taxon>Eukaryota</taxon>
        <taxon>Fungi</taxon>
        <taxon>Fungi incertae sedis</taxon>
        <taxon>Chytridiomycota</taxon>
        <taxon>Chytridiomycota incertae sedis</taxon>
        <taxon>Neocallimastigomycetes</taxon>
        <taxon>Neocallimastigales</taxon>
        <taxon>Neocallimastigaceae</taxon>
        <taxon>Neocallimastix</taxon>
    </lineage>
</organism>
<dbReference type="GO" id="GO:0006644">
    <property type="term" value="P:phospholipid metabolic process"/>
    <property type="evidence" value="ECO:0007669"/>
    <property type="project" value="InterPro"/>
</dbReference>
<comment type="caution">
    <text evidence="5">The sequence shown here is derived from an EMBL/GenBank/DDBJ whole genome shotgun (WGS) entry which is preliminary data.</text>
</comment>
<keyword evidence="1" id="KW-0147">Chitin-binding</keyword>
<accession>A0A1Y1YEG9</accession>
<dbReference type="PANTHER" id="PTHR34997">
    <property type="entry name" value="AM15"/>
    <property type="match status" value="1"/>
</dbReference>
<protein>
    <recommendedName>
        <fullName evidence="4">LysM domain-containing protein</fullName>
    </recommendedName>
</protein>
<evidence type="ECO:0000259" key="4">
    <source>
        <dbReference type="PROSITE" id="PS51782"/>
    </source>
</evidence>
<dbReference type="STRING" id="1754190.A0A1Y1YEG9"/>
<sequence>MKSFNIYLSLFIILGVANGYDVQCNRYYNVNEGDECLTIANSNEISLNLLHTLNPDINCNDLPVDTILCLSGETNITDDDTIKDNDNAISINEETTNNTPIDYDNEKIKDISRVLSLKHIKAKKLYESTNEGISIFDEAFITSVENILSVDECKIVCEQANEKFNSFVEDDRNDFNITTYNIYLQAVNKEVLSSENLLNKCINKCFMIKEIKERIEDTSNPEDTLNIKKRADQSCDNPSQGKINLVQNEYMYGFNLYSQATDSVYTALQNVNGCSIPIIEKLYNQNNNGLFVPACNSHDICYNCQGGKKTCDLRFHDNMKTICKNWKNDNAVCNSEADLFYAAVSIAGGSSYNKWSSNEVRKTCAFCGTALIQDILLYTPYYVQ</sequence>
<dbReference type="Gene3D" id="1.20.90.10">
    <property type="entry name" value="Phospholipase A2 domain"/>
    <property type="match status" value="1"/>
</dbReference>
<dbReference type="PROSITE" id="PS51782">
    <property type="entry name" value="LYSM"/>
    <property type="match status" value="1"/>
</dbReference>
<keyword evidence="2" id="KW-0843">Virulence</keyword>
<feature type="signal peptide" evidence="3">
    <location>
        <begin position="1"/>
        <end position="19"/>
    </location>
</feature>
<reference evidence="5 6" key="1">
    <citation type="submission" date="2016-08" db="EMBL/GenBank/DDBJ databases">
        <title>A Parts List for Fungal Cellulosomes Revealed by Comparative Genomics.</title>
        <authorList>
            <consortium name="DOE Joint Genome Institute"/>
            <person name="Haitjema C.H."/>
            <person name="Gilmore S.P."/>
            <person name="Henske J.K."/>
            <person name="Solomon K.V."/>
            <person name="De Groot R."/>
            <person name="Kuo A."/>
            <person name="Mondo S.J."/>
            <person name="Salamov A.A."/>
            <person name="Labutti K."/>
            <person name="Zhao Z."/>
            <person name="Chiniquy J."/>
            <person name="Barry K."/>
            <person name="Brewer H.M."/>
            <person name="Purvine S.O."/>
            <person name="Wright A.T."/>
            <person name="Boxma B."/>
            <person name="Van Alen T."/>
            <person name="Hackstein J.H."/>
            <person name="Baker S.E."/>
            <person name="Grigoriev I.V."/>
            <person name="O'Malley M.A."/>
        </authorList>
    </citation>
    <scope>NUCLEOTIDE SEQUENCE [LARGE SCALE GENOMIC DNA]</scope>
    <source>
        <strain evidence="5 6">G1</strain>
    </source>
</reference>
<dbReference type="GO" id="GO:0050482">
    <property type="term" value="P:arachidonate secretion"/>
    <property type="evidence" value="ECO:0007669"/>
    <property type="project" value="InterPro"/>
</dbReference>
<keyword evidence="6" id="KW-1185">Reference proteome</keyword>
<gene>
    <name evidence="5" type="ORF">LY90DRAFT_643583</name>
</gene>
<evidence type="ECO:0000313" key="5">
    <source>
        <dbReference type="EMBL" id="ORX95984.1"/>
    </source>
</evidence>
<feature type="chain" id="PRO_5011001011" description="LysM domain-containing protein" evidence="3">
    <location>
        <begin position="20"/>
        <end position="384"/>
    </location>
</feature>
<keyword evidence="3" id="KW-0732">Signal</keyword>
<evidence type="ECO:0000256" key="2">
    <source>
        <dbReference type="ARBA" id="ARBA00023026"/>
    </source>
</evidence>
<dbReference type="InterPro" id="IPR036444">
    <property type="entry name" value="PLipase_A2_dom_sf"/>
</dbReference>
<dbReference type="Proteomes" id="UP000193920">
    <property type="component" value="Unassembled WGS sequence"/>
</dbReference>
<dbReference type="OrthoDB" id="2128882at2759"/>
<dbReference type="GO" id="GO:0004623">
    <property type="term" value="F:phospholipase A2 activity"/>
    <property type="evidence" value="ECO:0007669"/>
    <property type="project" value="InterPro"/>
</dbReference>
<dbReference type="AlphaFoldDB" id="A0A1Y1YEG9"/>
<proteinExistence type="predicted"/>
<dbReference type="InterPro" id="IPR052210">
    <property type="entry name" value="LysM1-like"/>
</dbReference>
<evidence type="ECO:0000256" key="3">
    <source>
        <dbReference type="SAM" id="SignalP"/>
    </source>
</evidence>
<dbReference type="InterPro" id="IPR036779">
    <property type="entry name" value="LysM_dom_sf"/>
</dbReference>
<dbReference type="SUPFAM" id="SSF54106">
    <property type="entry name" value="LysM domain"/>
    <property type="match status" value="1"/>
</dbReference>